<comment type="caution">
    <text evidence="3">The sequence shown here is derived from an EMBL/GenBank/DDBJ whole genome shotgun (WGS) entry which is preliminary data.</text>
</comment>
<reference evidence="3 4" key="1">
    <citation type="submission" date="2020-07" db="EMBL/GenBank/DDBJ databases">
        <authorList>
            <person name="Sun Q."/>
        </authorList>
    </citation>
    <scope>NUCLEOTIDE SEQUENCE [LARGE SCALE GENOMIC DNA]</scope>
    <source>
        <strain evidence="3 4">MAH-1</strain>
    </source>
</reference>
<keyword evidence="2" id="KW-0732">Signal</keyword>
<feature type="compositionally biased region" description="Basic and acidic residues" evidence="1">
    <location>
        <begin position="237"/>
        <end position="255"/>
    </location>
</feature>
<name>A0A7Y9C3T2_9FLAO</name>
<feature type="signal peptide" evidence="2">
    <location>
        <begin position="1"/>
        <end position="20"/>
    </location>
</feature>
<dbReference type="Proteomes" id="UP000535020">
    <property type="component" value="Unassembled WGS sequence"/>
</dbReference>
<evidence type="ECO:0000256" key="1">
    <source>
        <dbReference type="SAM" id="MobiDB-lite"/>
    </source>
</evidence>
<keyword evidence="4" id="KW-1185">Reference proteome</keyword>
<evidence type="ECO:0000313" key="3">
    <source>
        <dbReference type="EMBL" id="NYA69436.1"/>
    </source>
</evidence>
<dbReference type="EMBL" id="JACBJI010000001">
    <property type="protein sequence ID" value="NYA69436.1"/>
    <property type="molecule type" value="Genomic_DNA"/>
</dbReference>
<proteinExistence type="predicted"/>
<feature type="compositionally biased region" description="Basic and acidic residues" evidence="1">
    <location>
        <begin position="326"/>
        <end position="345"/>
    </location>
</feature>
<organism evidence="3 4">
    <name type="scientific">Flavobacterium agri</name>
    <dbReference type="NCBI Taxonomy" id="2743471"/>
    <lineage>
        <taxon>Bacteria</taxon>
        <taxon>Pseudomonadati</taxon>
        <taxon>Bacteroidota</taxon>
        <taxon>Flavobacteriia</taxon>
        <taxon>Flavobacteriales</taxon>
        <taxon>Flavobacteriaceae</taxon>
        <taxon>Flavobacterium</taxon>
    </lineage>
</organism>
<evidence type="ECO:0000256" key="2">
    <source>
        <dbReference type="SAM" id="SignalP"/>
    </source>
</evidence>
<accession>A0A7Y9C3T2</accession>
<sequence>MKTKIIYSFLSLFVAAGAFAQDRTTVTATNYDVSDNLDLKAVASIFGDSRNLEDFEQRLNDPDAQISNLDLNNDNEVDYIRVIESTQDNTRLVILQAVLDRDVYQDVATIEVERRGNDVQVQVVGDVYMYGPNYIYEPVYVARPVFFDFWWTVGYRPYVSTWYWGYYPHYWHVWHPMPIYRYRNHVHVHINVHNHYNYVNVRRSRTAAAMYSGRRSDAYARRYPERSFNQRHANVANRHELDKTRRLDRGTRNEGIRGNNATRTEATRGTRTEGTRATRNEGGRSTRSNESGTVRNATRDYPTRSNPNGGREGSVRNATRDNTSVRNRESNEVRTRDNAGQRSETRSTSTPRSVTRDNQPNRAERNETPRMERSQPQRESAPRAERQAVPRMERQSAPRMERQSAPRVERQSAPRVERQSAPRMEQPRGNGGGDRGHGGGRGRD</sequence>
<feature type="compositionally biased region" description="Basic and acidic residues" evidence="1">
    <location>
        <begin position="265"/>
        <end position="284"/>
    </location>
</feature>
<gene>
    <name evidence="3" type="ORF">HZF10_00775</name>
</gene>
<protein>
    <recommendedName>
        <fullName evidence="5">DUF3300 domain-containing protein</fullName>
    </recommendedName>
</protein>
<evidence type="ECO:0008006" key="5">
    <source>
        <dbReference type="Google" id="ProtNLM"/>
    </source>
</evidence>
<feature type="compositionally biased region" description="Basic and acidic residues" evidence="1">
    <location>
        <begin position="434"/>
        <end position="444"/>
    </location>
</feature>
<feature type="compositionally biased region" description="Polar residues" evidence="1">
    <location>
        <begin position="316"/>
        <end position="325"/>
    </location>
</feature>
<feature type="compositionally biased region" description="Basic and acidic residues" evidence="1">
    <location>
        <begin position="362"/>
        <end position="420"/>
    </location>
</feature>
<evidence type="ECO:0000313" key="4">
    <source>
        <dbReference type="Proteomes" id="UP000535020"/>
    </source>
</evidence>
<feature type="chain" id="PRO_5030530085" description="DUF3300 domain-containing protein" evidence="2">
    <location>
        <begin position="21"/>
        <end position="444"/>
    </location>
</feature>
<feature type="region of interest" description="Disordered" evidence="1">
    <location>
        <begin position="222"/>
        <end position="444"/>
    </location>
</feature>
<dbReference type="AlphaFoldDB" id="A0A7Y9C3T2"/>
<feature type="compositionally biased region" description="Polar residues" evidence="1">
    <location>
        <begin position="285"/>
        <end position="296"/>
    </location>
</feature>
<dbReference type="RefSeq" id="WP_176004253.1">
    <property type="nucleotide sequence ID" value="NZ_JABWMI010000001.1"/>
</dbReference>